<keyword evidence="2" id="KW-1185">Reference proteome</keyword>
<dbReference type="Proteomes" id="UP000249852">
    <property type="component" value="Unassembled WGS sequence"/>
</dbReference>
<protein>
    <recommendedName>
        <fullName evidence="3">Carboxypeptidase regulatory-like domain-containing protein</fullName>
    </recommendedName>
</protein>
<organism evidence="1 2">
    <name type="scientific">Prevotella pallens</name>
    <dbReference type="NCBI Taxonomy" id="60133"/>
    <lineage>
        <taxon>Bacteria</taxon>
        <taxon>Pseudomonadati</taxon>
        <taxon>Bacteroidota</taxon>
        <taxon>Bacteroidia</taxon>
        <taxon>Bacteroidales</taxon>
        <taxon>Prevotellaceae</taxon>
        <taxon>Prevotella</taxon>
    </lineage>
</organism>
<sequence>MLLLLIPCMTYAQAAPTKLWGEVKNTSGEAMDFASIVVMNPNLPNKILASTYTSDDGKYQITVRCDCDSLMLRVSRIEMKSVVMK</sequence>
<accession>A0ABX9DQ53</accession>
<comment type="caution">
    <text evidence="1">The sequence shown here is derived from an EMBL/GenBank/DDBJ whole genome shotgun (WGS) entry which is preliminary data.</text>
</comment>
<dbReference type="EMBL" id="QLTQ01000050">
    <property type="protein sequence ID" value="RAS40470.1"/>
    <property type="molecule type" value="Genomic_DNA"/>
</dbReference>
<name>A0ABX9DQ53_9BACT</name>
<evidence type="ECO:0008006" key="3">
    <source>
        <dbReference type="Google" id="ProtNLM"/>
    </source>
</evidence>
<dbReference type="SUPFAM" id="SSF49464">
    <property type="entry name" value="Carboxypeptidase regulatory domain-like"/>
    <property type="match status" value="1"/>
</dbReference>
<proteinExistence type="predicted"/>
<gene>
    <name evidence="1" type="ORF">BC673_1501</name>
</gene>
<dbReference type="InterPro" id="IPR008969">
    <property type="entry name" value="CarboxyPept-like_regulatory"/>
</dbReference>
<evidence type="ECO:0000313" key="1">
    <source>
        <dbReference type="EMBL" id="RAS40470.1"/>
    </source>
</evidence>
<evidence type="ECO:0000313" key="2">
    <source>
        <dbReference type="Proteomes" id="UP000249852"/>
    </source>
</evidence>
<feature type="non-terminal residue" evidence="1">
    <location>
        <position position="85"/>
    </location>
</feature>
<reference evidence="1 2" key="1">
    <citation type="submission" date="2018-06" db="EMBL/GenBank/DDBJ databases">
        <title>Genomic Encyclopedia of Archaeal and Bacterial Type Strains, Phase II (KMG-II): from individual species to whole genera.</title>
        <authorList>
            <person name="Goeker M."/>
        </authorList>
    </citation>
    <scope>NUCLEOTIDE SEQUENCE [LARGE SCALE GENOMIC DNA]</scope>
    <source>
        <strain evidence="1 2">DSM 18710</strain>
    </source>
</reference>